<dbReference type="Proteomes" id="UP000001603">
    <property type="component" value="Unassembled WGS sequence"/>
</dbReference>
<evidence type="ECO:0008006" key="4">
    <source>
        <dbReference type="Google" id="ProtNLM"/>
    </source>
</evidence>
<evidence type="ECO:0000256" key="1">
    <source>
        <dbReference type="SAM" id="SignalP"/>
    </source>
</evidence>
<dbReference type="OrthoDB" id="8435546at2"/>
<feature type="chain" id="PRO_5004198797" description="TIGR03756 family integrating conjugative element protein" evidence="1">
    <location>
        <begin position="20"/>
        <end position="355"/>
    </location>
</feature>
<protein>
    <recommendedName>
        <fullName evidence="4">TIGR03756 family integrating conjugative element protein</fullName>
    </recommendedName>
</protein>
<gene>
    <name evidence="2" type="ORF">VAS14_00226</name>
</gene>
<name>Q1ZJS4_PHOAS</name>
<evidence type="ECO:0000313" key="2">
    <source>
        <dbReference type="EMBL" id="EAS62448.1"/>
    </source>
</evidence>
<dbReference type="RefSeq" id="WP_005363287.1">
    <property type="nucleotide sequence ID" value="NZ_AAOJ01000020.1"/>
</dbReference>
<proteinExistence type="predicted"/>
<feature type="signal peptide" evidence="1">
    <location>
        <begin position="1"/>
        <end position="19"/>
    </location>
</feature>
<keyword evidence="1" id="KW-0732">Signal</keyword>
<evidence type="ECO:0000313" key="3">
    <source>
        <dbReference type="Proteomes" id="UP000001603"/>
    </source>
</evidence>
<dbReference type="EMBL" id="AAOJ01000020">
    <property type="protein sequence ID" value="EAS62448.1"/>
    <property type="molecule type" value="Genomic_DNA"/>
</dbReference>
<accession>Q1ZJS4</accession>
<reference evidence="2 3" key="1">
    <citation type="journal article" date="2009" name="Proc. Natl. Acad. Sci. U.S.A.">
        <title>The genomic basis of trophic strategy in marine bacteria.</title>
        <authorList>
            <person name="Lauro F.M."/>
            <person name="McDougald D."/>
            <person name="Thomas T."/>
            <person name="Williams T.J."/>
            <person name="Egan S."/>
            <person name="Rice S."/>
            <person name="DeMaere M.Z."/>
            <person name="Ting L."/>
            <person name="Ertan H."/>
            <person name="Johnson J."/>
            <person name="Ferriera S."/>
            <person name="Lapidus A."/>
            <person name="Anderson I."/>
            <person name="Kyrpides N."/>
            <person name="Munk A.C."/>
            <person name="Detter C."/>
            <person name="Han C.S."/>
            <person name="Brown M.V."/>
            <person name="Robb F.T."/>
            <person name="Kjelleberg S."/>
            <person name="Cavicchioli R."/>
        </authorList>
    </citation>
    <scope>NUCLEOTIDE SEQUENCE [LARGE SCALE GENOMIC DNA]</scope>
    <source>
        <strain evidence="2 3">S14</strain>
    </source>
</reference>
<organism evidence="2 3">
    <name type="scientific">Photobacterium angustum (strain S14 / CCUG 15956)</name>
    <name type="common">Vibrio sp. (strain S14 / CCUG 15956)</name>
    <dbReference type="NCBI Taxonomy" id="314292"/>
    <lineage>
        <taxon>Bacteria</taxon>
        <taxon>Pseudomonadati</taxon>
        <taxon>Pseudomonadota</taxon>
        <taxon>Gammaproteobacteria</taxon>
        <taxon>Vibrionales</taxon>
        <taxon>Vibrionaceae</taxon>
        <taxon>Photobacterium</taxon>
    </lineage>
</organism>
<dbReference type="AlphaFoldDB" id="Q1ZJS4"/>
<comment type="caution">
    <text evidence="2">The sequence shown here is derived from an EMBL/GenBank/DDBJ whole genome shotgun (WGS) entry which is preliminary data.</text>
</comment>
<dbReference type="Pfam" id="PF06834">
    <property type="entry name" value="TraU"/>
    <property type="match status" value="1"/>
</dbReference>
<dbReference type="InterPro" id="IPR009649">
    <property type="entry name" value="TraU"/>
</dbReference>
<dbReference type="HOGENOM" id="CLU_052140_0_0_6"/>
<sequence length="355" mass="39211">MKNIKLTLVAILMSSMAFADSPPPLNSGVDENGVPTTPSDSTLSIFELYQDSMANSFACTDYSVEGMCFWLKCSWTGCRVKTSMIVSHYNPDATIEVIQTQNKLPLSPVSEFFHDLGKNITEAIIPESEVFGIGQGLRSAGNETSSLGVPKQFHDAVAMGNPALPLYENSVGNILGTVGWCDSDVTLYKPFFVSTGSPEWRTGELEGAKAKLEIKKVTNSIGGGLSGYPKWGDLYPRIGTAYQRDNSKSAGTIASRVANIISSPQSLHIAQKLPITSGNNRTFDMLPGKEIRPNDERTAYFQQNFPKDSDKKCRVFPHQKLKRIQSDTQNYVWTLWRRYKCCAPKGQTYLGKVDY</sequence>